<reference evidence="3" key="1">
    <citation type="submission" date="2018-11" db="EMBL/GenBank/DDBJ databases">
        <title>Complete genome sequence of Paenibacillus sp. ML311-T8.</title>
        <authorList>
            <person name="Nam Y.-D."/>
            <person name="Kang J."/>
            <person name="Chung W.-H."/>
            <person name="Park Y.S."/>
        </authorList>
    </citation>
    <scope>NUCLEOTIDE SEQUENCE [LARGE SCALE GENOMIC DNA]</scope>
    <source>
        <strain evidence="3">ML311-T8</strain>
    </source>
</reference>
<dbReference type="Pfam" id="PF01547">
    <property type="entry name" value="SBP_bac_1"/>
    <property type="match status" value="1"/>
</dbReference>
<organism evidence="2 3">
    <name type="scientific">Paenibacillus psychroresistens</name>
    <dbReference type="NCBI Taxonomy" id="1778678"/>
    <lineage>
        <taxon>Bacteria</taxon>
        <taxon>Bacillati</taxon>
        <taxon>Bacillota</taxon>
        <taxon>Bacilli</taxon>
        <taxon>Bacillales</taxon>
        <taxon>Paenibacillaceae</taxon>
        <taxon>Paenibacillus</taxon>
    </lineage>
</organism>
<keyword evidence="3" id="KW-1185">Reference proteome</keyword>
<evidence type="ECO:0000313" key="2">
    <source>
        <dbReference type="EMBL" id="QGQ99123.1"/>
    </source>
</evidence>
<gene>
    <name evidence="2" type="ORF">EHS13_31725</name>
</gene>
<feature type="signal peptide" evidence="1">
    <location>
        <begin position="1"/>
        <end position="21"/>
    </location>
</feature>
<evidence type="ECO:0000256" key="1">
    <source>
        <dbReference type="SAM" id="SignalP"/>
    </source>
</evidence>
<dbReference type="Proteomes" id="UP000426246">
    <property type="component" value="Chromosome"/>
</dbReference>
<dbReference type="InterPro" id="IPR006059">
    <property type="entry name" value="SBP"/>
</dbReference>
<dbReference type="PROSITE" id="PS51257">
    <property type="entry name" value="PROKAR_LIPOPROTEIN"/>
    <property type="match status" value="1"/>
</dbReference>
<dbReference type="PANTHER" id="PTHR43649:SF12">
    <property type="entry name" value="DIACETYLCHITOBIOSE BINDING PROTEIN DASA"/>
    <property type="match status" value="1"/>
</dbReference>
<dbReference type="OrthoDB" id="1992988at2"/>
<dbReference type="RefSeq" id="WP_155704231.1">
    <property type="nucleotide sequence ID" value="NZ_CP034235.1"/>
</dbReference>
<protein>
    <submittedName>
        <fullName evidence="2">Extracellular solute-binding protein</fullName>
    </submittedName>
</protein>
<dbReference type="InterPro" id="IPR050490">
    <property type="entry name" value="Bact_solute-bd_prot1"/>
</dbReference>
<dbReference type="EMBL" id="CP034235">
    <property type="protein sequence ID" value="QGQ99123.1"/>
    <property type="molecule type" value="Genomic_DNA"/>
</dbReference>
<feature type="chain" id="PRO_5039401112" evidence="1">
    <location>
        <begin position="22"/>
        <end position="436"/>
    </location>
</feature>
<proteinExistence type="predicted"/>
<keyword evidence="1" id="KW-0732">Signal</keyword>
<accession>A0A6B8RUJ9</accession>
<name>A0A6B8RUJ9_9BACL</name>
<dbReference type="SUPFAM" id="SSF53850">
    <property type="entry name" value="Periplasmic binding protein-like II"/>
    <property type="match status" value="1"/>
</dbReference>
<sequence length="436" mass="48751">MKKWLGMILIGTLLTAMTACGGSGGSAEPASTEKVVIKEGKKVVTLAIQKLHALDKSSAFYQTAEKKFEEKYPDIDLQIQITEDYEKYQKTTNAALLSGKGPDIFEISSLPIDDYVSKKLILNMNESIEQDKTLNKSDLQMNILDVMKQNGGLYVMPLGFSLRGFVGDGDILKNANVDDKNWNWKEFAEISKKLGDSGTERRYALANDPPELLLQEMIVDNYAEFVDHTTKKAKFDSPLFLEAMQQIKKMYDDHVMTSEPADVGKQMFYSIRLQSPADFINASHMYFSNPKLLQKPEQKGGARIIPVSQLAINTNSPVKVAAWEFIAYLLSADGQSLQDREGFSLLKSVNEKQLNDIQEKVKSGTFKLSNGKVPKVSDEEFMQFKQLISTADNYSDVNGSLISIIGDEPRAFFSEQKSAEEVAKLIQNKVTTILNE</sequence>
<dbReference type="KEGG" id="ppsc:EHS13_31725"/>
<dbReference type="Gene3D" id="3.40.190.10">
    <property type="entry name" value="Periplasmic binding protein-like II"/>
    <property type="match status" value="1"/>
</dbReference>
<dbReference type="PANTHER" id="PTHR43649">
    <property type="entry name" value="ARABINOSE-BINDING PROTEIN-RELATED"/>
    <property type="match status" value="1"/>
</dbReference>
<dbReference type="AlphaFoldDB" id="A0A6B8RUJ9"/>
<evidence type="ECO:0000313" key="3">
    <source>
        <dbReference type="Proteomes" id="UP000426246"/>
    </source>
</evidence>